<evidence type="ECO:0000256" key="10">
    <source>
        <dbReference type="SAM" id="Phobius"/>
    </source>
</evidence>
<evidence type="ECO:0000259" key="11">
    <source>
        <dbReference type="PROSITE" id="PS51192"/>
    </source>
</evidence>
<dbReference type="EMBL" id="JAAUHK010000194">
    <property type="protein sequence ID" value="KAF4641263.1"/>
    <property type="molecule type" value="Genomic_DNA"/>
</dbReference>
<evidence type="ECO:0000259" key="12">
    <source>
        <dbReference type="PROSITE" id="PS51194"/>
    </source>
</evidence>
<dbReference type="VEuPathDB" id="ToxoDB:TGME49_259250"/>
<dbReference type="Proteomes" id="UP000557509">
    <property type="component" value="Unassembled WGS sequence"/>
</dbReference>
<evidence type="ECO:0000256" key="5">
    <source>
        <dbReference type="ARBA" id="ARBA00022840"/>
    </source>
</evidence>
<dbReference type="CDD" id="cd18794">
    <property type="entry name" value="SF2_C_RecQ"/>
    <property type="match status" value="1"/>
</dbReference>
<dbReference type="GO" id="GO:0016787">
    <property type="term" value="F:hydrolase activity"/>
    <property type="evidence" value="ECO:0007669"/>
    <property type="project" value="UniProtKB-KW"/>
</dbReference>
<evidence type="ECO:0000256" key="7">
    <source>
        <dbReference type="RuleBase" id="RU364117"/>
    </source>
</evidence>
<dbReference type="Gene3D" id="3.40.50.300">
    <property type="entry name" value="P-loop containing nucleotide triphosphate hydrolases"/>
    <property type="match status" value="3"/>
</dbReference>
<evidence type="ECO:0000256" key="9">
    <source>
        <dbReference type="SAM" id="MobiDB-lite"/>
    </source>
</evidence>
<keyword evidence="10" id="KW-1133">Transmembrane helix</keyword>
<dbReference type="PROSITE" id="PS51192">
    <property type="entry name" value="HELICASE_ATP_BIND_1"/>
    <property type="match status" value="1"/>
</dbReference>
<comment type="caution">
    <text evidence="13">The sequence shown here is derived from an EMBL/GenBank/DDBJ whole genome shotgun (WGS) entry which is preliminary data.</text>
</comment>
<dbReference type="PROSITE" id="PS51194">
    <property type="entry name" value="HELICASE_CTER"/>
    <property type="match status" value="1"/>
</dbReference>
<dbReference type="EC" id="5.6.2.4" evidence="7"/>
<dbReference type="GO" id="GO:0000724">
    <property type="term" value="P:double-strand break repair via homologous recombination"/>
    <property type="evidence" value="ECO:0007669"/>
    <property type="project" value="TreeGrafter"/>
</dbReference>
<dbReference type="Pfam" id="PF16124">
    <property type="entry name" value="RecQ_Zn_bind"/>
    <property type="match status" value="1"/>
</dbReference>
<feature type="region of interest" description="Disordered" evidence="9">
    <location>
        <begin position="145"/>
        <end position="174"/>
    </location>
</feature>
<comment type="catalytic activity">
    <reaction evidence="7">
        <text>ATP + H2O = ADP + phosphate + H(+)</text>
        <dbReference type="Rhea" id="RHEA:13065"/>
        <dbReference type="ChEBI" id="CHEBI:15377"/>
        <dbReference type="ChEBI" id="CHEBI:15378"/>
        <dbReference type="ChEBI" id="CHEBI:30616"/>
        <dbReference type="ChEBI" id="CHEBI:43474"/>
        <dbReference type="ChEBI" id="CHEBI:456216"/>
    </reaction>
</comment>
<dbReference type="GO" id="GO:0005737">
    <property type="term" value="C:cytoplasm"/>
    <property type="evidence" value="ECO:0007669"/>
    <property type="project" value="TreeGrafter"/>
</dbReference>
<feature type="region of interest" description="Disordered" evidence="9">
    <location>
        <begin position="1"/>
        <end position="25"/>
    </location>
</feature>
<feature type="region of interest" description="Disordered" evidence="9">
    <location>
        <begin position="974"/>
        <end position="999"/>
    </location>
</feature>
<evidence type="ECO:0000313" key="14">
    <source>
        <dbReference type="Proteomes" id="UP000557509"/>
    </source>
</evidence>
<dbReference type="GO" id="GO:0005694">
    <property type="term" value="C:chromosome"/>
    <property type="evidence" value="ECO:0007669"/>
    <property type="project" value="TreeGrafter"/>
</dbReference>
<evidence type="ECO:0000256" key="1">
    <source>
        <dbReference type="ARBA" id="ARBA00005446"/>
    </source>
</evidence>
<dbReference type="GO" id="GO:0003676">
    <property type="term" value="F:nucleic acid binding"/>
    <property type="evidence" value="ECO:0007669"/>
    <property type="project" value="InterPro"/>
</dbReference>
<dbReference type="CDD" id="cd17920">
    <property type="entry name" value="DEXHc_RecQ"/>
    <property type="match status" value="1"/>
</dbReference>
<evidence type="ECO:0000256" key="6">
    <source>
        <dbReference type="ARBA" id="ARBA00034617"/>
    </source>
</evidence>
<dbReference type="InterPro" id="IPR027417">
    <property type="entry name" value="P-loop_NTPase"/>
</dbReference>
<keyword evidence="4 7" id="KW-0347">Helicase</keyword>
<name>A0A7J6K1H7_TOXGO</name>
<feature type="domain" description="Helicase ATP-binding" evidence="11">
    <location>
        <begin position="55"/>
        <end position="307"/>
    </location>
</feature>
<comment type="subcellular location">
    <subcellularLocation>
        <location evidence="7">Nucleus</location>
    </subcellularLocation>
</comment>
<feature type="region of interest" description="Disordered" evidence="9">
    <location>
        <begin position="219"/>
        <end position="238"/>
    </location>
</feature>
<dbReference type="GO" id="GO:0005524">
    <property type="term" value="F:ATP binding"/>
    <property type="evidence" value="ECO:0007669"/>
    <property type="project" value="UniProtKB-KW"/>
</dbReference>
<dbReference type="SMART" id="SM00487">
    <property type="entry name" value="DEXDc"/>
    <property type="match status" value="1"/>
</dbReference>
<feature type="domain" description="Helicase C-terminal" evidence="12">
    <location>
        <begin position="353"/>
        <end position="508"/>
    </location>
</feature>
<dbReference type="InterPro" id="IPR011545">
    <property type="entry name" value="DEAD/DEAH_box_helicase_dom"/>
</dbReference>
<feature type="compositionally biased region" description="Acidic residues" evidence="9">
    <location>
        <begin position="513"/>
        <end position="523"/>
    </location>
</feature>
<dbReference type="InterPro" id="IPR032284">
    <property type="entry name" value="RecQ_Zn-bd"/>
</dbReference>
<dbReference type="SUPFAM" id="SSF52540">
    <property type="entry name" value="P-loop containing nucleoside triphosphate hydrolases"/>
    <property type="match status" value="1"/>
</dbReference>
<keyword evidence="7" id="KW-0539">Nucleus</keyword>
<dbReference type="GO" id="GO:0005634">
    <property type="term" value="C:nucleus"/>
    <property type="evidence" value="ECO:0007669"/>
    <property type="project" value="UniProtKB-SubCell"/>
</dbReference>
<dbReference type="Pfam" id="PF00270">
    <property type="entry name" value="DEAD"/>
    <property type="match status" value="1"/>
</dbReference>
<dbReference type="Pfam" id="PF00271">
    <property type="entry name" value="Helicase_C"/>
    <property type="match status" value="1"/>
</dbReference>
<feature type="region of interest" description="Disordered" evidence="9">
    <location>
        <begin position="916"/>
        <end position="951"/>
    </location>
</feature>
<dbReference type="SMART" id="SM00490">
    <property type="entry name" value="HELICc"/>
    <property type="match status" value="1"/>
</dbReference>
<keyword evidence="5 7" id="KW-0067">ATP-binding</keyword>
<keyword evidence="10" id="KW-0812">Transmembrane</keyword>
<dbReference type="PANTHER" id="PTHR13710">
    <property type="entry name" value="DNA HELICASE RECQ FAMILY MEMBER"/>
    <property type="match status" value="1"/>
</dbReference>
<evidence type="ECO:0000256" key="3">
    <source>
        <dbReference type="ARBA" id="ARBA00022801"/>
    </source>
</evidence>
<feature type="region of interest" description="Disordered" evidence="9">
    <location>
        <begin position="497"/>
        <end position="523"/>
    </location>
</feature>
<feature type="compositionally biased region" description="Basic residues" evidence="9">
    <location>
        <begin position="497"/>
        <end position="506"/>
    </location>
</feature>
<comment type="similarity">
    <text evidence="1 7">Belongs to the helicase family. RecQ subfamily.</text>
</comment>
<feature type="region of interest" description="Disordered" evidence="9">
    <location>
        <begin position="577"/>
        <end position="633"/>
    </location>
</feature>
<comment type="catalytic activity">
    <reaction evidence="6 7">
        <text>Couples ATP hydrolysis with the unwinding of duplex DNA by translocating in the 3'-5' direction.</text>
        <dbReference type="EC" id="5.6.2.4"/>
    </reaction>
</comment>
<evidence type="ECO:0000256" key="2">
    <source>
        <dbReference type="ARBA" id="ARBA00022741"/>
    </source>
</evidence>
<reference evidence="13 14" key="1">
    <citation type="submission" date="2020-03" db="EMBL/GenBank/DDBJ databases">
        <title>Genome sequence of Toxoplasma gondii RH-88 strain.</title>
        <authorList>
            <person name="Lorenzi H.A."/>
            <person name="Venepally P."/>
            <person name="Rozenberg A."/>
            <person name="Sibley D."/>
        </authorList>
    </citation>
    <scope>NUCLEOTIDE SEQUENCE [LARGE SCALE GENOMIC DNA]</scope>
    <source>
        <strain evidence="13 14">RH-88</strain>
    </source>
</reference>
<dbReference type="InterPro" id="IPR014001">
    <property type="entry name" value="Helicase_ATP-bd"/>
</dbReference>
<feature type="compositionally biased region" description="Polar residues" evidence="9">
    <location>
        <begin position="620"/>
        <end position="633"/>
    </location>
</feature>
<keyword evidence="8" id="KW-0175">Coiled coil</keyword>
<sequence>MPFLKKEKHGQESRGKGDAGKRMDGNACREEERLLTTLKNAFGYNSFREGQEQAVRAILDGKDALVIMPTGGGKSLTYLLPGLLLPGLVIIVSPLLALMDDQVRRLQERHLPAVAFNSLLSPSQRNTILQELPLLSFPSYENLVSPPPSSSSSSTSSFSSTSSSSSSQMSASSSGGSRFALPCLSSLPSRKYKFLFVTPEQVASPSFQRMLSQLEARRRDIGERGGAKETTADEEARNVRRSRGVALIAVDEAHCISTWGHDFRRSYRNLSVLRTILPETPFLACTATATPAVCADIQTSLALRDAVHIRLSFDRKNIFYEVRLKRRLGARTEDDAVPDEDPAAAADEEEDWTLEDMAAEVATRHHGECGIIYCFKKATCESVAAALRCRGIPAQAYHAGLSDKVRCELQRGWMEGNIRVLVATVAFGLGVDNPHVRFVFHHSLPKTMEGYYQESGRCGRDGRPAHALLYYSPRNFDSLRYIMDYTFSQLKLYSSKGRKPNARTKKGAGNQQEGEEEEDPDFVEDQKARLEHMERRYQKDLQSLKDVRKYCEETGCRRACILKFFGETVVRRCGFAKPSGRRESSKGPSKKRHRDAAEESEATSCRSFNRAKTEEKLSVHSGNADTTFVSPGNRNLSEGNSLWACAREGAPSCSDRGAGVSEVNLGNSQNAEDVKTNLCSDESNRGARLDAWRCCDLCEESKEGKTNGGGLPGKGYLTSAPSASVLASLNSRGCTRVSSASRRAPRSFAGGGMAAVAGEDDGGVLARGTLEFEKDDSPGEETGGDSRWYGSEKSFTAATTLRTGSSWYTGTSVMSRGLMASLRGKSSEYCRSAGTGASGGGRVVYHKSVGSAFCRQSEVTKGQGIPSLKSGMVTDAVRAKGLRAVMEELERQEQLAEEAEDEGKKTRFFRQQFTAMRRSSSEVDTPGSRSCHLPFRRPRPPSLGPASRETACGMTLSNQPAHSLAFVRASALPRDPTKSGAVAAAQQLKSGLYHPRGKS</sequence>
<organism evidence="13 14">
    <name type="scientific">Toxoplasma gondii</name>
    <dbReference type="NCBI Taxonomy" id="5811"/>
    <lineage>
        <taxon>Eukaryota</taxon>
        <taxon>Sar</taxon>
        <taxon>Alveolata</taxon>
        <taxon>Apicomplexa</taxon>
        <taxon>Conoidasida</taxon>
        <taxon>Coccidia</taxon>
        <taxon>Eucoccidiorida</taxon>
        <taxon>Eimeriorina</taxon>
        <taxon>Sarcocystidae</taxon>
        <taxon>Toxoplasma</taxon>
    </lineage>
</organism>
<feature type="compositionally biased region" description="Basic and acidic residues" evidence="9">
    <location>
        <begin position="9"/>
        <end position="25"/>
    </location>
</feature>
<gene>
    <name evidence="13" type="ORF">TGRH88_070730</name>
</gene>
<dbReference type="GO" id="GO:0043138">
    <property type="term" value="F:3'-5' DNA helicase activity"/>
    <property type="evidence" value="ECO:0007669"/>
    <property type="project" value="UniProtKB-EC"/>
</dbReference>
<dbReference type="PANTHER" id="PTHR13710:SF108">
    <property type="entry name" value="ATP-DEPENDENT DNA HELICASE Q4"/>
    <property type="match status" value="1"/>
</dbReference>
<evidence type="ECO:0000256" key="8">
    <source>
        <dbReference type="SAM" id="Coils"/>
    </source>
</evidence>
<feature type="transmembrane region" description="Helical" evidence="10">
    <location>
        <begin position="78"/>
        <end position="99"/>
    </location>
</feature>
<protein>
    <recommendedName>
        <fullName evidence="7">ATP-dependent DNA helicase</fullName>
        <ecNumber evidence="7">5.6.2.4</ecNumber>
    </recommendedName>
</protein>
<keyword evidence="2 7" id="KW-0547">Nucleotide-binding</keyword>
<dbReference type="InterPro" id="IPR001650">
    <property type="entry name" value="Helicase_C-like"/>
</dbReference>
<feature type="coiled-coil region" evidence="8">
    <location>
        <begin position="879"/>
        <end position="906"/>
    </location>
</feature>
<dbReference type="AlphaFoldDB" id="A0A7J6K1H7"/>
<proteinExistence type="inferred from homology"/>
<evidence type="ECO:0000313" key="13">
    <source>
        <dbReference type="EMBL" id="KAF4641263.1"/>
    </source>
</evidence>
<dbReference type="InterPro" id="IPR004589">
    <property type="entry name" value="DNA_helicase_ATP-dep_RecQ"/>
</dbReference>
<accession>A0A7J6K1H7</accession>
<keyword evidence="14" id="KW-1185">Reference proteome</keyword>
<dbReference type="GO" id="GO:0009378">
    <property type="term" value="F:four-way junction helicase activity"/>
    <property type="evidence" value="ECO:0007669"/>
    <property type="project" value="TreeGrafter"/>
</dbReference>
<dbReference type="NCBIfam" id="TIGR00614">
    <property type="entry name" value="recQ_fam"/>
    <property type="match status" value="1"/>
</dbReference>
<keyword evidence="10" id="KW-0472">Membrane</keyword>
<feature type="compositionally biased region" description="Low complexity" evidence="9">
    <location>
        <begin position="150"/>
        <end position="174"/>
    </location>
</feature>
<keyword evidence="3 7" id="KW-0378">Hydrolase</keyword>
<evidence type="ECO:0000256" key="4">
    <source>
        <dbReference type="ARBA" id="ARBA00022806"/>
    </source>
</evidence>